<dbReference type="EMBL" id="JAFNEN010000003">
    <property type="protein sequence ID" value="KAG8201741.1"/>
    <property type="molecule type" value="Genomic_DNA"/>
</dbReference>
<organism evidence="1 2">
    <name type="scientific">Oedothorax gibbosus</name>
    <dbReference type="NCBI Taxonomy" id="931172"/>
    <lineage>
        <taxon>Eukaryota</taxon>
        <taxon>Metazoa</taxon>
        <taxon>Ecdysozoa</taxon>
        <taxon>Arthropoda</taxon>
        <taxon>Chelicerata</taxon>
        <taxon>Arachnida</taxon>
        <taxon>Araneae</taxon>
        <taxon>Araneomorphae</taxon>
        <taxon>Entelegynae</taxon>
        <taxon>Araneoidea</taxon>
        <taxon>Linyphiidae</taxon>
        <taxon>Erigoninae</taxon>
        <taxon>Oedothorax</taxon>
    </lineage>
</organism>
<accession>A0AAV6W062</accession>
<sequence length="85" mass="9333">MTWAYVTSQVGGLIGNRFALGNPSMIKPQSNTMNTGPFHDLPTTYHWHQPITRDNCQGCKAIAVLDFAASNLEMGSIGRVTHHYG</sequence>
<reference evidence="1 2" key="1">
    <citation type="journal article" date="2022" name="Nat. Ecol. Evol.">
        <title>A masculinizing supergene underlies an exaggerated male reproductive morph in a spider.</title>
        <authorList>
            <person name="Hendrickx F."/>
            <person name="De Corte Z."/>
            <person name="Sonet G."/>
            <person name="Van Belleghem S.M."/>
            <person name="Kostlbacher S."/>
            <person name="Vangestel C."/>
        </authorList>
    </citation>
    <scope>NUCLEOTIDE SEQUENCE [LARGE SCALE GENOMIC DNA]</scope>
    <source>
        <strain evidence="1">W744_W776</strain>
    </source>
</reference>
<evidence type="ECO:0000313" key="2">
    <source>
        <dbReference type="Proteomes" id="UP000827092"/>
    </source>
</evidence>
<dbReference type="AlphaFoldDB" id="A0AAV6W062"/>
<comment type="caution">
    <text evidence="1">The sequence shown here is derived from an EMBL/GenBank/DDBJ whole genome shotgun (WGS) entry which is preliminary data.</text>
</comment>
<name>A0AAV6W062_9ARAC</name>
<evidence type="ECO:0000313" key="1">
    <source>
        <dbReference type="EMBL" id="KAG8201741.1"/>
    </source>
</evidence>
<dbReference type="Proteomes" id="UP000827092">
    <property type="component" value="Unassembled WGS sequence"/>
</dbReference>
<proteinExistence type="predicted"/>
<protein>
    <submittedName>
        <fullName evidence="1">Uncharacterized protein</fullName>
    </submittedName>
</protein>
<keyword evidence="2" id="KW-1185">Reference proteome</keyword>
<gene>
    <name evidence="1" type="ORF">JTE90_012801</name>
</gene>